<dbReference type="Pfam" id="PF00069">
    <property type="entry name" value="Pkinase"/>
    <property type="match status" value="1"/>
</dbReference>
<keyword evidence="2" id="KW-0067">ATP-binding</keyword>
<feature type="domain" description="Protein kinase" evidence="3">
    <location>
        <begin position="1"/>
        <end position="345"/>
    </location>
</feature>
<evidence type="ECO:0000313" key="4">
    <source>
        <dbReference type="EMBL" id="OCH84104.1"/>
    </source>
</evidence>
<dbReference type="GO" id="GO:0035556">
    <property type="term" value="P:intracellular signal transduction"/>
    <property type="evidence" value="ECO:0007669"/>
    <property type="project" value="TreeGrafter"/>
</dbReference>
<proteinExistence type="predicted"/>
<evidence type="ECO:0000256" key="1">
    <source>
        <dbReference type="ARBA" id="ARBA00022741"/>
    </source>
</evidence>
<dbReference type="PANTHER" id="PTHR24346">
    <property type="entry name" value="MAP/MICROTUBULE AFFINITY-REGULATING KINASE"/>
    <property type="match status" value="1"/>
</dbReference>
<accession>A0A8E2ALL7</accession>
<dbReference type="InterPro" id="IPR000719">
    <property type="entry name" value="Prot_kinase_dom"/>
</dbReference>
<keyword evidence="5" id="KW-1185">Reference proteome</keyword>
<dbReference type="OrthoDB" id="5987198at2759"/>
<reference evidence="4 5" key="1">
    <citation type="submission" date="2016-07" db="EMBL/GenBank/DDBJ databases">
        <title>Draft genome of the white-rot fungus Obba rivulosa 3A-2.</title>
        <authorList>
            <consortium name="DOE Joint Genome Institute"/>
            <person name="Miettinen O."/>
            <person name="Riley R."/>
            <person name="Acob R."/>
            <person name="Barry K."/>
            <person name="Cullen D."/>
            <person name="De Vries R."/>
            <person name="Hainaut M."/>
            <person name="Hatakka A."/>
            <person name="Henrissat B."/>
            <person name="Hilden K."/>
            <person name="Kuo R."/>
            <person name="Labutti K."/>
            <person name="Lipzen A."/>
            <person name="Makela M.R."/>
            <person name="Sandor L."/>
            <person name="Spatafora J.W."/>
            <person name="Grigoriev I.V."/>
            <person name="Hibbett D.S."/>
        </authorList>
    </citation>
    <scope>NUCLEOTIDE SEQUENCE [LARGE SCALE GENOMIC DNA]</scope>
    <source>
        <strain evidence="4 5">3A-2</strain>
    </source>
</reference>
<evidence type="ECO:0000313" key="5">
    <source>
        <dbReference type="Proteomes" id="UP000250043"/>
    </source>
</evidence>
<dbReference type="CDD" id="cd00180">
    <property type="entry name" value="PKc"/>
    <property type="match status" value="1"/>
</dbReference>
<dbReference type="EMBL" id="KV722723">
    <property type="protein sequence ID" value="OCH84104.1"/>
    <property type="molecule type" value="Genomic_DNA"/>
</dbReference>
<gene>
    <name evidence="4" type="ORF">OBBRIDRAFT_742165</name>
</gene>
<dbReference type="GO" id="GO:0005737">
    <property type="term" value="C:cytoplasm"/>
    <property type="evidence" value="ECO:0007669"/>
    <property type="project" value="TreeGrafter"/>
</dbReference>
<keyword evidence="1" id="KW-0547">Nucleotide-binding</keyword>
<dbReference type="GO" id="GO:0004674">
    <property type="term" value="F:protein serine/threonine kinase activity"/>
    <property type="evidence" value="ECO:0007669"/>
    <property type="project" value="TreeGrafter"/>
</dbReference>
<dbReference type="GO" id="GO:0005524">
    <property type="term" value="F:ATP binding"/>
    <property type="evidence" value="ECO:0007669"/>
    <property type="project" value="UniProtKB-KW"/>
</dbReference>
<evidence type="ECO:0000256" key="2">
    <source>
        <dbReference type="ARBA" id="ARBA00022840"/>
    </source>
</evidence>
<dbReference type="PROSITE" id="PS50011">
    <property type="entry name" value="PROTEIN_KINASE_DOM"/>
    <property type="match status" value="1"/>
</dbReference>
<sequence>WRDRQPWLQERGYALRPRYRPTWVPSWRDTGKFWVNCEDSLTVVLPHLLDATRISDGTMVLLKKISLSKHPHEIEINKFFSSEPLSSSERNHCVPLYEVLDVPEDGDTKLLVMPFLRQYNNPQIATVGEAAEFFRQIFEGLQFMHEHRVAHRDCMSENIMMDPKPLYPKMFHPVLQTYNRDRTGRAKHYTRTKRPVKYYFIDFGISRRYTEGEDSSRELLILGADRSIPEFVKYRKTECDPFPTDVYYLGNLIQKEFLERTHGVEFMRPLVTDMLQDDPAHRPTIHQVVERFNEIRKGLSNRQLRSKLVDLENDIIHIPWVDLRHMFRKLYYILFRYPALPTVRS</sequence>
<protein>
    <recommendedName>
        <fullName evidence="3">Protein kinase domain-containing protein</fullName>
    </recommendedName>
</protein>
<feature type="non-terminal residue" evidence="4">
    <location>
        <position position="345"/>
    </location>
</feature>
<dbReference type="SMART" id="SM00220">
    <property type="entry name" value="S_TKc"/>
    <property type="match status" value="1"/>
</dbReference>
<dbReference type="PANTHER" id="PTHR24346:SF30">
    <property type="entry name" value="MATERNAL EMBRYONIC LEUCINE ZIPPER KINASE"/>
    <property type="match status" value="1"/>
</dbReference>
<organism evidence="4 5">
    <name type="scientific">Obba rivulosa</name>
    <dbReference type="NCBI Taxonomy" id="1052685"/>
    <lineage>
        <taxon>Eukaryota</taxon>
        <taxon>Fungi</taxon>
        <taxon>Dikarya</taxon>
        <taxon>Basidiomycota</taxon>
        <taxon>Agaricomycotina</taxon>
        <taxon>Agaricomycetes</taxon>
        <taxon>Polyporales</taxon>
        <taxon>Gelatoporiaceae</taxon>
        <taxon>Obba</taxon>
    </lineage>
</organism>
<dbReference type="InterPro" id="IPR011009">
    <property type="entry name" value="Kinase-like_dom_sf"/>
</dbReference>
<dbReference type="Gene3D" id="1.10.510.10">
    <property type="entry name" value="Transferase(Phosphotransferase) domain 1"/>
    <property type="match status" value="1"/>
</dbReference>
<dbReference type="SUPFAM" id="SSF56112">
    <property type="entry name" value="Protein kinase-like (PK-like)"/>
    <property type="match status" value="1"/>
</dbReference>
<evidence type="ECO:0000259" key="3">
    <source>
        <dbReference type="PROSITE" id="PS50011"/>
    </source>
</evidence>
<dbReference type="Proteomes" id="UP000250043">
    <property type="component" value="Unassembled WGS sequence"/>
</dbReference>
<dbReference type="AlphaFoldDB" id="A0A8E2ALL7"/>
<name>A0A8E2ALL7_9APHY</name>